<keyword evidence="4" id="KW-1185">Reference proteome</keyword>
<protein>
    <submittedName>
        <fullName evidence="3">GT4 family glycosyltransferase PelF</fullName>
    </submittedName>
</protein>
<evidence type="ECO:0000256" key="1">
    <source>
        <dbReference type="SAM" id="MobiDB-lite"/>
    </source>
</evidence>
<dbReference type="Pfam" id="PF11997">
    <property type="entry name" value="DUF3492"/>
    <property type="match status" value="1"/>
</dbReference>
<evidence type="ECO:0000313" key="3">
    <source>
        <dbReference type="EMBL" id="GAA3828919.1"/>
    </source>
</evidence>
<dbReference type="InterPro" id="IPR050194">
    <property type="entry name" value="Glycosyltransferase_grp1"/>
</dbReference>
<name>A0ABP7IX59_9ACTN</name>
<dbReference type="Proteomes" id="UP001501009">
    <property type="component" value="Unassembled WGS sequence"/>
</dbReference>
<reference evidence="4" key="1">
    <citation type="journal article" date="2019" name="Int. J. Syst. Evol. Microbiol.">
        <title>The Global Catalogue of Microorganisms (GCM) 10K type strain sequencing project: providing services to taxonomists for standard genome sequencing and annotation.</title>
        <authorList>
            <consortium name="The Broad Institute Genomics Platform"/>
            <consortium name="The Broad Institute Genome Sequencing Center for Infectious Disease"/>
            <person name="Wu L."/>
            <person name="Ma J."/>
        </authorList>
    </citation>
    <scope>NUCLEOTIDE SEQUENCE [LARGE SCALE GENOMIC DNA]</scope>
    <source>
        <strain evidence="4">JCM 17138</strain>
    </source>
</reference>
<evidence type="ECO:0000313" key="4">
    <source>
        <dbReference type="Proteomes" id="UP001501009"/>
    </source>
</evidence>
<dbReference type="SUPFAM" id="SSF53756">
    <property type="entry name" value="UDP-Glycosyltransferase/glycogen phosphorylase"/>
    <property type="match status" value="1"/>
</dbReference>
<dbReference type="NCBIfam" id="NF038011">
    <property type="entry name" value="PelF"/>
    <property type="match status" value="1"/>
</dbReference>
<proteinExistence type="predicted"/>
<gene>
    <name evidence="3" type="primary">pelF</name>
    <name evidence="3" type="ORF">GCM10022403_072770</name>
</gene>
<dbReference type="InterPro" id="IPR047691">
    <property type="entry name" value="PelF-like"/>
</dbReference>
<dbReference type="PANTHER" id="PTHR45947:SF3">
    <property type="entry name" value="SULFOQUINOVOSYL TRANSFERASE SQD2"/>
    <property type="match status" value="1"/>
</dbReference>
<sequence length="532" mass="58499">MTSPVRVSRGQGPLGEGDIPRHVDLAPAEVGRSLRVLLVAEGTYPYHPGGVSLWCDQIIRGMPENSFTVVSLTVDGTEPQVWPSPDNLTRVVNLPMWAAPSQGADRQRPPPSVVEAHENFLRTLLRPPQQDPHYDRDIAESFLFMARTLFDYAKTGDVRSVFVSNDALDRLTRAWREADGDGQADAAGRGATLTLYDAFTAADLMEHALRPLSRPPIDADVCHLAMCGSSVLVGLTSKWAYGTPLVMSEHGVYLRERYMEILREPQPSAGQLLMLRFCRAMTVAAYRAVDVLAPHSQYNRRWQLYGGADPARIRTMYNGIDPADYPVAEAEPDVPTMVFVGRIDPLKDLHTLIRAFALVRREVPEARLRIFGPVPRENKNYHASCLALVEELGLSGAAVFEGRVPRQADAYQAGHLTALTSVSEGFPYTVVESMSMGRPQVCTNVGGVSEAVGDAGILVPPGDQAAVAQACVRLLRDAGLRRRLGTAARERVLEKFTLSQWNDGYRKMYDDLVLSPHSGPRRVAGRERAAIP</sequence>
<dbReference type="InterPro" id="IPR022622">
    <property type="entry name" value="DUF3492"/>
</dbReference>
<feature type="domain" description="DUF3492" evidence="2">
    <location>
        <begin position="35"/>
        <end position="310"/>
    </location>
</feature>
<feature type="region of interest" description="Disordered" evidence="1">
    <location>
        <begin position="1"/>
        <end position="20"/>
    </location>
</feature>
<evidence type="ECO:0000259" key="2">
    <source>
        <dbReference type="Pfam" id="PF11997"/>
    </source>
</evidence>
<organism evidence="3 4">
    <name type="scientific">Streptomyces coacervatus</name>
    <dbReference type="NCBI Taxonomy" id="647381"/>
    <lineage>
        <taxon>Bacteria</taxon>
        <taxon>Bacillati</taxon>
        <taxon>Actinomycetota</taxon>
        <taxon>Actinomycetes</taxon>
        <taxon>Kitasatosporales</taxon>
        <taxon>Streptomycetaceae</taxon>
        <taxon>Streptomyces</taxon>
    </lineage>
</organism>
<dbReference type="EMBL" id="BAABDE010000028">
    <property type="protein sequence ID" value="GAA3828919.1"/>
    <property type="molecule type" value="Genomic_DNA"/>
</dbReference>
<accession>A0ABP7IX59</accession>
<dbReference type="Gene3D" id="3.40.50.2000">
    <property type="entry name" value="Glycogen Phosphorylase B"/>
    <property type="match status" value="2"/>
</dbReference>
<comment type="caution">
    <text evidence="3">The sequence shown here is derived from an EMBL/GenBank/DDBJ whole genome shotgun (WGS) entry which is preliminary data.</text>
</comment>
<dbReference type="Pfam" id="PF13692">
    <property type="entry name" value="Glyco_trans_1_4"/>
    <property type="match status" value="1"/>
</dbReference>
<dbReference type="PANTHER" id="PTHR45947">
    <property type="entry name" value="SULFOQUINOVOSYL TRANSFERASE SQD2"/>
    <property type="match status" value="1"/>
</dbReference>